<dbReference type="KEGG" id="stq:Spith_1580"/>
<dbReference type="AlphaFoldDB" id="G0GAU5"/>
<sequence>MDFQDQNIRDILVVLGRVSGRSIVPDETVTGKGSFHFTATDFKTALESFLSAYKLYYKEEGGIIYVSRVFVSCDPDAGTVSLHAENVPPQLVLQSLSREVGVTVVFDALPRDAVTVHADGVTPFRAVQLVMWKFPEYRVTQRGGDLIEVRQLEEGAREERDLSAGIVKEGDGTYSVNLRQARFSDVIEKLMGEESKEYVLFLSADPVIETLVLSHKPFQQLLDIVLEQVGVDVTERDEVYYFFEIQRQNVLKDLKDTRVVHLSHIPVTEAVSLIPGELANNSLFRVDKSTNSLILLGSKKELDPVERFLRQIDIPLEGKQYYRYRMRYVPAKEVVSLIPPRLLGIPPITASGDEYTFYVLLDDRMKQEFDEFVKLVDRETEAVPFTLKFIRKEDFLSNLPTLFSKEEIKDSGYPSLLFYVGPEGKREAFFQALELIDRPQPQIRYDILVVQYQKSEGSDWSRNLDVSLTDTSVEQEPFSLVGSMGNLVSLGIDVVSEFGYTFASQLNLKLEESRANIYAHTTLTALSGKDVSFQNTSTFRYRDLEVDPDTGELLSTGVIRELTSGFILNLGGWVSGDGMITMNISATLSERSSESSDSTSAIPPTTERVVSTFLRTDSGKPVSISGLVQKKKTKIVNKVPVLGDIPLLGFLFRNSQEKEEDMEMVIYVVPRVMDSFLLTEAPGLVMEQWYHEFMER</sequence>
<dbReference type="Gene3D" id="3.30.1370.130">
    <property type="match status" value="1"/>
</dbReference>
<dbReference type="InterPro" id="IPR050810">
    <property type="entry name" value="Bact_Secretion_Sys_Channel"/>
</dbReference>
<accession>G0GAU5</accession>
<dbReference type="GO" id="GO:0009306">
    <property type="term" value="P:protein secretion"/>
    <property type="evidence" value="ECO:0007669"/>
    <property type="project" value="InterPro"/>
</dbReference>
<dbReference type="RefSeq" id="WP_014625171.1">
    <property type="nucleotide sequence ID" value="NC_017583.1"/>
</dbReference>
<dbReference type="PANTHER" id="PTHR30332">
    <property type="entry name" value="PROBABLE GENERAL SECRETION PATHWAY PROTEIN D"/>
    <property type="match status" value="1"/>
</dbReference>
<comment type="similarity">
    <text evidence="1">Belongs to the bacterial secretin family.</text>
</comment>
<dbReference type="HOGENOM" id="CLU_411562_0_0_12"/>
<dbReference type="Proteomes" id="UP000007254">
    <property type="component" value="Chromosome"/>
</dbReference>
<dbReference type="Gene3D" id="3.30.1370.120">
    <property type="match status" value="1"/>
</dbReference>
<dbReference type="GO" id="GO:0015627">
    <property type="term" value="C:type II protein secretion system complex"/>
    <property type="evidence" value="ECO:0007669"/>
    <property type="project" value="TreeGrafter"/>
</dbReference>
<evidence type="ECO:0000256" key="1">
    <source>
        <dbReference type="RuleBase" id="RU004003"/>
    </source>
</evidence>
<evidence type="ECO:0000259" key="2">
    <source>
        <dbReference type="Pfam" id="PF00263"/>
    </source>
</evidence>
<gene>
    <name evidence="3" type="ordered locus">Spith_1580</name>
</gene>
<dbReference type="Pfam" id="PF00263">
    <property type="entry name" value="Secretin"/>
    <property type="match status" value="1"/>
</dbReference>
<proteinExistence type="inferred from homology"/>
<protein>
    <submittedName>
        <fullName evidence="3">Type II and III secretion system protein</fullName>
    </submittedName>
</protein>
<reference evidence="3 4" key="1">
    <citation type="submission" date="2011-06" db="EMBL/GenBank/DDBJ databases">
        <title>The complete genome of Spirochaeta thermophila DSM 6578.</title>
        <authorList>
            <consortium name="US DOE Joint Genome Institute (JGI-PGF)"/>
            <person name="Lucas S."/>
            <person name="Lapidus A."/>
            <person name="Bruce D."/>
            <person name="Goodwin L."/>
            <person name="Pitluck S."/>
            <person name="Peters L."/>
            <person name="Kyrpides N."/>
            <person name="Mavromatis K."/>
            <person name="Ivanova N."/>
            <person name="Mikailova N."/>
            <person name="Pagani I."/>
            <person name="Chertkov O."/>
            <person name="Detter J.C."/>
            <person name="Tapia R."/>
            <person name="Han C."/>
            <person name="Land M."/>
            <person name="Hauser L."/>
            <person name="Markowitz V."/>
            <person name="Cheng J.-F."/>
            <person name="Hugenholtz P."/>
            <person name="Woyke T."/>
            <person name="Wu D."/>
            <person name="Spring S."/>
            <person name="Merkhoffer B."/>
            <person name="Schneider S."/>
            <person name="Klenk H.-P."/>
            <person name="Eisen J.A."/>
        </authorList>
    </citation>
    <scope>NUCLEOTIDE SEQUENCE [LARGE SCALE GENOMIC DNA]</scope>
    <source>
        <strain evidence="4">ATCC 700085 / DSM 6578 / Z-1203</strain>
    </source>
</reference>
<organism evidence="3 4">
    <name type="scientific">Winmispira thermophila (strain ATCC 700085 / DSM 6578 / Z-1203)</name>
    <name type="common">Spirochaeta thermophila</name>
    <dbReference type="NCBI Taxonomy" id="869211"/>
    <lineage>
        <taxon>Bacteria</taxon>
        <taxon>Pseudomonadati</taxon>
        <taxon>Spirochaetota</taxon>
        <taxon>Spirochaetia</taxon>
        <taxon>Winmispirales</taxon>
        <taxon>Winmispiraceae</taxon>
        <taxon>Winmispira</taxon>
    </lineage>
</organism>
<dbReference type="EMBL" id="CP002903">
    <property type="protein sequence ID" value="AEJ61841.1"/>
    <property type="molecule type" value="Genomic_DNA"/>
</dbReference>
<dbReference type="InterPro" id="IPR004846">
    <property type="entry name" value="T2SS/T3SS_dom"/>
</dbReference>
<dbReference type="PANTHER" id="PTHR30332:SF17">
    <property type="entry name" value="TYPE IV PILIATION SYSTEM PROTEIN DR_0774-RELATED"/>
    <property type="match status" value="1"/>
</dbReference>
<dbReference type="STRING" id="869211.Spith_1580"/>
<dbReference type="OrthoDB" id="9779724at2"/>
<dbReference type="InterPro" id="IPR038591">
    <property type="entry name" value="NolW-like_sf"/>
</dbReference>
<evidence type="ECO:0000313" key="3">
    <source>
        <dbReference type="EMBL" id="AEJ61841.1"/>
    </source>
</evidence>
<keyword evidence="4" id="KW-1185">Reference proteome</keyword>
<name>G0GAU5_WINT7</name>
<evidence type="ECO:0000313" key="4">
    <source>
        <dbReference type="Proteomes" id="UP000007254"/>
    </source>
</evidence>
<feature type="domain" description="Type II/III secretion system secretin-like" evidence="2">
    <location>
        <begin position="512"/>
        <end position="673"/>
    </location>
</feature>